<dbReference type="SFLD" id="SFLDS00003">
    <property type="entry name" value="Haloacid_Dehalogenase"/>
    <property type="match status" value="1"/>
</dbReference>
<dbReference type="InterPro" id="IPR018303">
    <property type="entry name" value="ATPase_P-typ_P_site"/>
</dbReference>
<evidence type="ECO:0000256" key="2">
    <source>
        <dbReference type="ARBA" id="ARBA00005675"/>
    </source>
</evidence>
<evidence type="ECO:0000256" key="10">
    <source>
        <dbReference type="ARBA" id="ARBA00022840"/>
    </source>
</evidence>
<keyword evidence="21" id="KW-1185">Reference proteome</keyword>
<keyword evidence="12" id="KW-1278">Translocase</keyword>
<keyword evidence="13 18" id="KW-1133">Transmembrane helix</keyword>
<evidence type="ECO:0000256" key="12">
    <source>
        <dbReference type="ARBA" id="ARBA00022967"/>
    </source>
</evidence>
<feature type="transmembrane region" description="Helical" evidence="18">
    <location>
        <begin position="83"/>
        <end position="101"/>
    </location>
</feature>
<dbReference type="NCBIfam" id="TIGR01494">
    <property type="entry name" value="ATPase_P-type"/>
    <property type="match status" value="3"/>
</dbReference>
<dbReference type="FunFam" id="1.20.1110.10:FF:000077">
    <property type="entry name" value="ECA1 (ER-TYPE CA2+-ATPASE 1)"/>
    <property type="match status" value="1"/>
</dbReference>
<organism evidence="20 21">
    <name type="scientific">Lactuca saligna</name>
    <name type="common">Willowleaf lettuce</name>
    <dbReference type="NCBI Taxonomy" id="75948"/>
    <lineage>
        <taxon>Eukaryota</taxon>
        <taxon>Viridiplantae</taxon>
        <taxon>Streptophyta</taxon>
        <taxon>Embryophyta</taxon>
        <taxon>Tracheophyta</taxon>
        <taxon>Spermatophyta</taxon>
        <taxon>Magnoliopsida</taxon>
        <taxon>eudicotyledons</taxon>
        <taxon>Gunneridae</taxon>
        <taxon>Pentapetalae</taxon>
        <taxon>asterids</taxon>
        <taxon>campanulids</taxon>
        <taxon>Asterales</taxon>
        <taxon>Asteraceae</taxon>
        <taxon>Cichorioideae</taxon>
        <taxon>Cichorieae</taxon>
        <taxon>Lactucinae</taxon>
        <taxon>Lactuca</taxon>
    </lineage>
</organism>
<dbReference type="AlphaFoldDB" id="A0AA35ZUG0"/>
<dbReference type="Gene3D" id="3.40.50.1000">
    <property type="entry name" value="HAD superfamily/HAD-like"/>
    <property type="match status" value="1"/>
</dbReference>
<dbReference type="EMBL" id="OX465084">
    <property type="protein sequence ID" value="CAI9297892.1"/>
    <property type="molecule type" value="Genomic_DNA"/>
</dbReference>
<dbReference type="InterPro" id="IPR004014">
    <property type="entry name" value="ATPase_P-typ_cation-transptr_N"/>
</dbReference>
<sequence length="1062" mass="116181">MGKGAQNYGKKDNTGKASSSDLNSYAAWAKETRECEEKYKVDREFGLSDAEVEKRLEIHGLNELEKHEGPSVFRLILDQFNDTLVRILLVAAVISFVLAWYDGEEGGEMEITAFVEPLVIFLILILNAIVGVWQESNAEKALEALKEIQSEHATVIRNGRKVTGLPAKELVPGDIVELRVGDKVPADMRVLNLISSTLRMEQGSLTGESEAVSKTTKPVAEETDIQGKKCIVFAGTTVVNGNCICLVTETGMNTELGKVHSQIHEASQSEEDTPLKKKLNEFGDQLTMLIGIICVLVWLINVKYFLTWEYVDGWPTNFKFSFEKCTYYFEIAVALAVAAIPEGLPAVITTCLALGTRKMAQKNALVRKLPSVETLGCTTVICSDKTGTLTTNQMAVAKLVAMGPTANAVRSFNVEGSTYNPLDGKIQDWPAGKMDANLQTIAKIAALANDASIERSDKGYVAGGMPTEAALKVLVEKMGLPSGLDSGSSKNYNDLMGCSHAWNQNEHRIATLEFDRDRKSMGVIVSSNYGKKSLLVKGAVENLLERSSYIQLSDGSVVELDQKAKSVILDSLNELSSSALRVLGFAYKDDPSEFATYNGDEEHPAHKLLLNPASYPLIESNLTFAGLAGLRDPPRKEVRQAIEDCREAGIQVMVITGDNKNTAEAICREIGVFGPNEDISSKSITGRQFMEHHDQKGHLAQKGGLLFSRAEPRHKQEIVRLLKDAGEVVAMTGDGVNDAPALKLADIGIAMGIAGTEVAKEAADMVLADDNFSTIVAAVGEGRSIYNNMKAFIRYMISSNIGEVASIFLTAAIGIPEGLIPVQLLWVNLVTDGPPATALGFNPPDKYIMKKAPRRSDDSLISPWILFRYLVIGLYVGLATVGVFVIWFTHDSFLGIDLSGDNHSLVTFSQLRNWDQCKSWENFTVSPFKAGDQVFNFDSNPCDYFHTGKVKAMTLSLSVLVAIEMFNSLNALSEDESLLTMPPWVNPWLLLAMSVSFGLHFLILYVPFLAQVFGIVPLSLNEWLLVLAVALPVILIDEVLKFVGRWTIGAQTRAKSSKHKEE</sequence>
<keyword evidence="5" id="KW-0109">Calcium transport</keyword>
<evidence type="ECO:0000256" key="4">
    <source>
        <dbReference type="ARBA" id="ARBA00022448"/>
    </source>
</evidence>
<feature type="transmembrane region" description="Helical" evidence="18">
    <location>
        <begin position="326"/>
        <end position="354"/>
    </location>
</feature>
<dbReference type="GO" id="GO:0005388">
    <property type="term" value="F:P-type calcium transporter activity"/>
    <property type="evidence" value="ECO:0007669"/>
    <property type="project" value="UniProtKB-EC"/>
</dbReference>
<dbReference type="FunFam" id="3.40.50.1000:FF:000028">
    <property type="entry name" value="Calcium-transporting P-type ATPase, putative"/>
    <property type="match status" value="1"/>
</dbReference>
<dbReference type="SUPFAM" id="SSF81665">
    <property type="entry name" value="Calcium ATPase, transmembrane domain M"/>
    <property type="match status" value="1"/>
</dbReference>
<dbReference type="Gene3D" id="2.70.150.10">
    <property type="entry name" value="Calcium-transporting ATPase, cytoplasmic transduction domain A"/>
    <property type="match status" value="1"/>
</dbReference>
<evidence type="ECO:0000256" key="9">
    <source>
        <dbReference type="ARBA" id="ARBA00022837"/>
    </source>
</evidence>
<evidence type="ECO:0000256" key="8">
    <source>
        <dbReference type="ARBA" id="ARBA00022741"/>
    </source>
</evidence>
<keyword evidence="6 18" id="KW-0812">Transmembrane</keyword>
<evidence type="ECO:0000313" key="20">
    <source>
        <dbReference type="EMBL" id="CAI9297892.1"/>
    </source>
</evidence>
<dbReference type="Gene3D" id="1.20.1110.10">
    <property type="entry name" value="Calcium-transporting ATPase, transmembrane domain"/>
    <property type="match status" value="1"/>
</dbReference>
<gene>
    <name evidence="20" type="ORF">LSALG_LOCUS36675</name>
</gene>
<feature type="transmembrane region" description="Helical" evidence="18">
    <location>
        <begin position="953"/>
        <end position="972"/>
    </location>
</feature>
<dbReference type="GO" id="GO:0016887">
    <property type="term" value="F:ATP hydrolysis activity"/>
    <property type="evidence" value="ECO:0007669"/>
    <property type="project" value="InterPro"/>
</dbReference>
<evidence type="ECO:0000256" key="14">
    <source>
        <dbReference type="ARBA" id="ARBA00023065"/>
    </source>
</evidence>
<dbReference type="InterPro" id="IPR059000">
    <property type="entry name" value="ATPase_P-type_domA"/>
</dbReference>
<dbReference type="Proteomes" id="UP001177003">
    <property type="component" value="Chromosome 8"/>
</dbReference>
<feature type="transmembrane region" description="Helical" evidence="18">
    <location>
        <begin position="984"/>
        <end position="1006"/>
    </location>
</feature>
<evidence type="ECO:0000259" key="19">
    <source>
        <dbReference type="SMART" id="SM00831"/>
    </source>
</evidence>
<dbReference type="PRINTS" id="PR00119">
    <property type="entry name" value="CATATPASE"/>
</dbReference>
<dbReference type="FunFam" id="3.40.1110.10:FF:000021">
    <property type="entry name" value="calcium-transporting ATPase, endoplasmic reticulum-type"/>
    <property type="match status" value="1"/>
</dbReference>
<dbReference type="FunFam" id="2.70.150.10:FF:000014">
    <property type="entry name" value="Calcium-transporting ATPase, putative"/>
    <property type="match status" value="1"/>
</dbReference>
<keyword evidence="7" id="KW-0479">Metal-binding</keyword>
<feature type="domain" description="Cation-transporting P-type ATPase N-terminal" evidence="19">
    <location>
        <begin position="26"/>
        <end position="100"/>
    </location>
</feature>
<dbReference type="GO" id="GO:0046872">
    <property type="term" value="F:metal ion binding"/>
    <property type="evidence" value="ECO:0007669"/>
    <property type="project" value="UniProtKB-KW"/>
</dbReference>
<feature type="transmembrane region" description="Helical" evidence="18">
    <location>
        <begin position="113"/>
        <end position="133"/>
    </location>
</feature>
<dbReference type="InterPro" id="IPR036412">
    <property type="entry name" value="HAD-like_sf"/>
</dbReference>
<dbReference type="SFLD" id="SFLDG00002">
    <property type="entry name" value="C1.7:_P-type_atpase_like"/>
    <property type="match status" value="1"/>
</dbReference>
<dbReference type="Pfam" id="PF08282">
    <property type="entry name" value="Hydrolase_3"/>
    <property type="match status" value="1"/>
</dbReference>
<comment type="subcellular location">
    <subcellularLocation>
        <location evidence="1">Membrane</location>
        <topology evidence="1">Multi-pass membrane protein</topology>
    </subcellularLocation>
</comment>
<comment type="similarity">
    <text evidence="2">Belongs to the cation transport ATPase (P-type) (TC 3.A.3) family. Type IIA subfamily.</text>
</comment>
<keyword evidence="14" id="KW-0406">Ion transport</keyword>
<protein>
    <recommendedName>
        <fullName evidence="3">P-type Ca(2+) transporter</fullName>
        <ecNumber evidence="3">7.2.2.10</ecNumber>
    </recommendedName>
</protein>
<evidence type="ECO:0000256" key="18">
    <source>
        <dbReference type="SAM" id="Phobius"/>
    </source>
</evidence>
<feature type="region of interest" description="Disordered" evidence="17">
    <location>
        <begin position="1"/>
        <end position="22"/>
    </location>
</feature>
<feature type="transmembrane region" description="Helical" evidence="18">
    <location>
        <begin position="1012"/>
        <end position="1036"/>
    </location>
</feature>
<evidence type="ECO:0000256" key="13">
    <source>
        <dbReference type="ARBA" id="ARBA00022989"/>
    </source>
</evidence>
<evidence type="ECO:0000313" key="21">
    <source>
        <dbReference type="Proteomes" id="UP001177003"/>
    </source>
</evidence>
<dbReference type="FunFam" id="1.20.1110.10:FF:000065">
    <property type="entry name" value="Sarcoplasmic/endoplasmic reticulum calcium ATPase 1"/>
    <property type="match status" value="1"/>
</dbReference>
<evidence type="ECO:0000256" key="11">
    <source>
        <dbReference type="ARBA" id="ARBA00022842"/>
    </source>
</evidence>
<dbReference type="Pfam" id="PF00122">
    <property type="entry name" value="E1-E2_ATPase"/>
    <property type="match status" value="1"/>
</dbReference>
<keyword evidence="8" id="KW-0547">Nucleotide-binding</keyword>
<comment type="catalytic activity">
    <reaction evidence="16">
        <text>Ca(2+)(in) + ATP + H2O = Ca(2+)(out) + ADP + phosphate + H(+)</text>
        <dbReference type="Rhea" id="RHEA:18105"/>
        <dbReference type="ChEBI" id="CHEBI:15377"/>
        <dbReference type="ChEBI" id="CHEBI:15378"/>
        <dbReference type="ChEBI" id="CHEBI:29108"/>
        <dbReference type="ChEBI" id="CHEBI:30616"/>
        <dbReference type="ChEBI" id="CHEBI:43474"/>
        <dbReference type="ChEBI" id="CHEBI:456216"/>
        <dbReference type="EC" id="7.2.2.10"/>
    </reaction>
</comment>
<dbReference type="InterPro" id="IPR008250">
    <property type="entry name" value="ATPase_P-typ_transduc_dom_A_sf"/>
</dbReference>
<evidence type="ECO:0000256" key="1">
    <source>
        <dbReference type="ARBA" id="ARBA00004141"/>
    </source>
</evidence>
<keyword evidence="9" id="KW-0106">Calcium</keyword>
<dbReference type="EC" id="7.2.2.10" evidence="3"/>
<keyword evidence="15 18" id="KW-0472">Membrane</keyword>
<proteinExistence type="inferred from homology"/>
<dbReference type="PANTHER" id="PTHR42861">
    <property type="entry name" value="CALCIUM-TRANSPORTING ATPASE"/>
    <property type="match status" value="1"/>
</dbReference>
<keyword evidence="11" id="KW-0460">Magnesium</keyword>
<dbReference type="SUPFAM" id="SSF81660">
    <property type="entry name" value="Metal cation-transporting ATPase, ATP-binding domain N"/>
    <property type="match status" value="1"/>
</dbReference>
<keyword evidence="10" id="KW-0067">ATP-binding</keyword>
<keyword evidence="4" id="KW-0813">Transport</keyword>
<dbReference type="Gene3D" id="3.40.1110.10">
    <property type="entry name" value="Calcium-transporting ATPase, cytoplasmic domain N"/>
    <property type="match status" value="1"/>
</dbReference>
<dbReference type="InterPro" id="IPR001757">
    <property type="entry name" value="P_typ_ATPase"/>
</dbReference>
<dbReference type="InterPro" id="IPR044492">
    <property type="entry name" value="P_typ_ATPase_HD_dom"/>
</dbReference>
<evidence type="ECO:0000256" key="17">
    <source>
        <dbReference type="SAM" id="MobiDB-lite"/>
    </source>
</evidence>
<dbReference type="InterPro" id="IPR023298">
    <property type="entry name" value="ATPase_P-typ_TM_dom_sf"/>
</dbReference>
<evidence type="ECO:0000256" key="3">
    <source>
        <dbReference type="ARBA" id="ARBA00012790"/>
    </source>
</evidence>
<feature type="transmembrane region" description="Helical" evidence="18">
    <location>
        <begin position="286"/>
        <end position="306"/>
    </location>
</feature>
<reference evidence="20" key="1">
    <citation type="submission" date="2023-04" db="EMBL/GenBank/DDBJ databases">
        <authorList>
            <person name="Vijverberg K."/>
            <person name="Xiong W."/>
            <person name="Schranz E."/>
        </authorList>
    </citation>
    <scope>NUCLEOTIDE SEQUENCE</scope>
</reference>
<accession>A0AA35ZUG0</accession>
<dbReference type="SMART" id="SM00831">
    <property type="entry name" value="Cation_ATPase_N"/>
    <property type="match status" value="1"/>
</dbReference>
<dbReference type="Pfam" id="PF00689">
    <property type="entry name" value="Cation_ATPase_C"/>
    <property type="match status" value="1"/>
</dbReference>
<dbReference type="PROSITE" id="PS00154">
    <property type="entry name" value="ATPASE_E1_E2"/>
    <property type="match status" value="1"/>
</dbReference>
<evidence type="ECO:0000256" key="5">
    <source>
        <dbReference type="ARBA" id="ARBA00022568"/>
    </source>
</evidence>
<dbReference type="GO" id="GO:0016020">
    <property type="term" value="C:membrane"/>
    <property type="evidence" value="ECO:0007669"/>
    <property type="project" value="UniProtKB-SubCell"/>
</dbReference>
<dbReference type="SUPFAM" id="SSF81653">
    <property type="entry name" value="Calcium ATPase, transduction domain A"/>
    <property type="match status" value="1"/>
</dbReference>
<dbReference type="InterPro" id="IPR023214">
    <property type="entry name" value="HAD_sf"/>
</dbReference>
<evidence type="ECO:0000256" key="15">
    <source>
        <dbReference type="ARBA" id="ARBA00023136"/>
    </source>
</evidence>
<dbReference type="SFLD" id="SFLDF00027">
    <property type="entry name" value="p-type_atpase"/>
    <property type="match status" value="1"/>
</dbReference>
<dbReference type="Pfam" id="PF13246">
    <property type="entry name" value="Cation_ATPase"/>
    <property type="match status" value="1"/>
</dbReference>
<dbReference type="GO" id="GO:0005524">
    <property type="term" value="F:ATP binding"/>
    <property type="evidence" value="ECO:0007669"/>
    <property type="project" value="UniProtKB-KW"/>
</dbReference>
<evidence type="ECO:0000256" key="6">
    <source>
        <dbReference type="ARBA" id="ARBA00022692"/>
    </source>
</evidence>
<dbReference type="InterPro" id="IPR006068">
    <property type="entry name" value="ATPase_P-typ_cation-transptr_C"/>
</dbReference>
<dbReference type="Pfam" id="PF00690">
    <property type="entry name" value="Cation_ATPase_N"/>
    <property type="match status" value="1"/>
</dbReference>
<evidence type="ECO:0000256" key="16">
    <source>
        <dbReference type="ARBA" id="ARBA00048694"/>
    </source>
</evidence>
<name>A0AA35ZUG0_LACSI</name>
<dbReference type="InterPro" id="IPR023299">
    <property type="entry name" value="ATPase_P-typ_cyto_dom_N"/>
</dbReference>
<evidence type="ECO:0000256" key="7">
    <source>
        <dbReference type="ARBA" id="ARBA00022723"/>
    </source>
</evidence>
<feature type="transmembrane region" description="Helical" evidence="18">
    <location>
        <begin position="865"/>
        <end position="888"/>
    </location>
</feature>
<dbReference type="SUPFAM" id="SSF56784">
    <property type="entry name" value="HAD-like"/>
    <property type="match status" value="1"/>
</dbReference>